<dbReference type="Proteomes" id="UP000252187">
    <property type="component" value="Unassembled WGS sequence"/>
</dbReference>
<dbReference type="AlphaFoldDB" id="A0A365PB31"/>
<comment type="caution">
    <text evidence="1">The sequence shown here is derived from an EMBL/GenBank/DDBJ whole genome shotgun (WGS) entry which is preliminary data.</text>
</comment>
<dbReference type="EMBL" id="QNTT01000013">
    <property type="protein sequence ID" value="RBA37429.1"/>
    <property type="molecule type" value="Genomic_DNA"/>
</dbReference>
<gene>
    <name evidence="1" type="ORF">DQ226_06570</name>
</gene>
<sequence>MTAQLRQGKYSERTVPFAEVTWHDVADSNPFRTFHAYKGRLHYDGLWWSSTVGKHVGYESLHERSFLATADADPDVVHISSQPLQVSGPDLVSDRLRTRIPDYLLTYADGSVELVDVTTPKRAETERVAEASAWLRQACRLRGWHYQLWTGDDPVRLRNTLHVAGYRNPRLVDSDDLRVVREAVETSGISFRQLLSDLPPRVERYRIVPAALHLVWHGHLSFDWSKQLRLSTVLWPATASNAKKVD</sequence>
<dbReference type="InterPro" id="IPR048000">
    <property type="entry name" value="TnsA-like"/>
</dbReference>
<proteinExistence type="predicted"/>
<name>A0A365PB31_9ACTN</name>
<organism evidence="1 2">
    <name type="scientific">Dietzia maris</name>
    <dbReference type="NCBI Taxonomy" id="37915"/>
    <lineage>
        <taxon>Bacteria</taxon>
        <taxon>Bacillati</taxon>
        <taxon>Actinomycetota</taxon>
        <taxon>Actinomycetes</taxon>
        <taxon>Mycobacteriales</taxon>
        <taxon>Dietziaceae</taxon>
        <taxon>Dietzia</taxon>
    </lineage>
</organism>
<reference evidence="1 2" key="1">
    <citation type="submission" date="2018-06" db="EMBL/GenBank/DDBJ databases">
        <title>Whole genome sequencing of four bacterial strains from South Shetland trench revealing bio-synthetic gene clusters.</title>
        <authorList>
            <person name="Abdel-Mageed W.M."/>
            <person name="Lehri B."/>
            <person name="Jarmusch S.A."/>
            <person name="Miranda K."/>
            <person name="Goodfellow M."/>
            <person name="Jaspars M."/>
            <person name="Karlyshev A.V."/>
        </authorList>
    </citation>
    <scope>NUCLEOTIDE SEQUENCE [LARGE SCALE GENOMIC DNA]</scope>
    <source>
        <strain evidence="1 2">SST1</strain>
    </source>
</reference>
<evidence type="ECO:0000313" key="2">
    <source>
        <dbReference type="Proteomes" id="UP000252187"/>
    </source>
</evidence>
<evidence type="ECO:0000313" key="1">
    <source>
        <dbReference type="EMBL" id="RBA37429.1"/>
    </source>
</evidence>
<dbReference type="NCBIfam" id="NF033179">
    <property type="entry name" value="TnsA_like_Actin"/>
    <property type="match status" value="1"/>
</dbReference>
<accession>A0A365PB31</accession>
<protein>
    <recommendedName>
        <fullName evidence="3">TnsA-like heteromeric transposase endonuclease subunit</fullName>
    </recommendedName>
</protein>
<evidence type="ECO:0008006" key="3">
    <source>
        <dbReference type="Google" id="ProtNLM"/>
    </source>
</evidence>